<proteinExistence type="predicted"/>
<dbReference type="AlphaFoldDB" id="A0A0C3API7"/>
<evidence type="ECO:0000313" key="1">
    <source>
        <dbReference type="EMBL" id="KIM21989.1"/>
    </source>
</evidence>
<name>A0A0C3API7_SERVB</name>
<dbReference type="EMBL" id="KN824366">
    <property type="protein sequence ID" value="KIM21989.1"/>
    <property type="molecule type" value="Genomic_DNA"/>
</dbReference>
<dbReference type="Proteomes" id="UP000054097">
    <property type="component" value="Unassembled WGS sequence"/>
</dbReference>
<accession>A0A0C3API7</accession>
<evidence type="ECO:0000313" key="2">
    <source>
        <dbReference type="Proteomes" id="UP000054097"/>
    </source>
</evidence>
<reference evidence="2" key="2">
    <citation type="submission" date="2015-01" db="EMBL/GenBank/DDBJ databases">
        <title>Evolutionary Origins and Diversification of the Mycorrhizal Mutualists.</title>
        <authorList>
            <consortium name="DOE Joint Genome Institute"/>
            <consortium name="Mycorrhizal Genomics Consortium"/>
            <person name="Kohler A."/>
            <person name="Kuo A."/>
            <person name="Nagy L.G."/>
            <person name="Floudas D."/>
            <person name="Copeland A."/>
            <person name="Barry K.W."/>
            <person name="Cichocki N."/>
            <person name="Veneault-Fourrey C."/>
            <person name="LaButti K."/>
            <person name="Lindquist E.A."/>
            <person name="Lipzen A."/>
            <person name="Lundell T."/>
            <person name="Morin E."/>
            <person name="Murat C."/>
            <person name="Riley R."/>
            <person name="Ohm R."/>
            <person name="Sun H."/>
            <person name="Tunlid A."/>
            <person name="Henrissat B."/>
            <person name="Grigoriev I.V."/>
            <person name="Hibbett D.S."/>
            <person name="Martin F."/>
        </authorList>
    </citation>
    <scope>NUCLEOTIDE SEQUENCE [LARGE SCALE GENOMIC DNA]</scope>
    <source>
        <strain evidence="2">MAFF 305830</strain>
    </source>
</reference>
<keyword evidence="2" id="KW-1185">Reference proteome</keyword>
<reference evidence="1 2" key="1">
    <citation type="submission" date="2014-04" db="EMBL/GenBank/DDBJ databases">
        <authorList>
            <consortium name="DOE Joint Genome Institute"/>
            <person name="Kuo A."/>
            <person name="Zuccaro A."/>
            <person name="Kohler A."/>
            <person name="Nagy L.G."/>
            <person name="Floudas D."/>
            <person name="Copeland A."/>
            <person name="Barry K.W."/>
            <person name="Cichocki N."/>
            <person name="Veneault-Fourrey C."/>
            <person name="LaButti K."/>
            <person name="Lindquist E.A."/>
            <person name="Lipzen A."/>
            <person name="Lundell T."/>
            <person name="Morin E."/>
            <person name="Murat C."/>
            <person name="Sun H."/>
            <person name="Tunlid A."/>
            <person name="Henrissat B."/>
            <person name="Grigoriev I.V."/>
            <person name="Hibbett D.S."/>
            <person name="Martin F."/>
            <person name="Nordberg H.P."/>
            <person name="Cantor M.N."/>
            <person name="Hua S.X."/>
        </authorList>
    </citation>
    <scope>NUCLEOTIDE SEQUENCE [LARGE SCALE GENOMIC DNA]</scope>
    <source>
        <strain evidence="1 2">MAFF 305830</strain>
    </source>
</reference>
<organism evidence="1 2">
    <name type="scientific">Serendipita vermifera MAFF 305830</name>
    <dbReference type="NCBI Taxonomy" id="933852"/>
    <lineage>
        <taxon>Eukaryota</taxon>
        <taxon>Fungi</taxon>
        <taxon>Dikarya</taxon>
        <taxon>Basidiomycota</taxon>
        <taxon>Agaricomycotina</taxon>
        <taxon>Agaricomycetes</taxon>
        <taxon>Sebacinales</taxon>
        <taxon>Serendipitaceae</taxon>
        <taxon>Serendipita</taxon>
    </lineage>
</organism>
<protein>
    <submittedName>
        <fullName evidence="1">Uncharacterized protein</fullName>
    </submittedName>
</protein>
<sequence>MIQLLDGEGRLGRYVRHITLKPRLSSEMEDITQDTTQRLYHMCYKLESIFVYTSIRISPLGSNYDTQPKPVDTFASLPSTVSSIGWFDHLPSRIVRIQPLGIHLRTLTLISARNIFIEQPLFFPHLEIIHMAAALQLLEQPWSCPRLRHMRLVYDPTQYAWKLGLSTGMQTFLQVHAEKLHTLFLDNASPKVDLSPSDLYLPLLGGCNNLQTLLLNVGVRVFEPGIAPLWILPSLECVAVVLEAGRPVPFMNVNALWDGFHAHGQFLGIKQFLVLHPHGMHDSADLEPIKDHCGHDRRLSFRCLSNYVV</sequence>
<gene>
    <name evidence="1" type="ORF">M408DRAFT_333114</name>
</gene>
<dbReference type="HOGENOM" id="CLU_900681_0_0_1"/>